<evidence type="ECO:0000313" key="3">
    <source>
        <dbReference type="Proteomes" id="UP000250928"/>
    </source>
</evidence>
<comment type="caution">
    <text evidence="2">The sequence shown here is derived from an EMBL/GenBank/DDBJ whole genome shotgun (WGS) entry which is preliminary data.</text>
</comment>
<dbReference type="InterPro" id="IPR013974">
    <property type="entry name" value="SAF"/>
</dbReference>
<dbReference type="InterPro" id="IPR013785">
    <property type="entry name" value="Aldolase_TIM"/>
</dbReference>
<dbReference type="InterPro" id="IPR051690">
    <property type="entry name" value="PseI-like"/>
</dbReference>
<dbReference type="InterPro" id="IPR013132">
    <property type="entry name" value="PseI/NeuA/B-like_N"/>
</dbReference>
<reference evidence="2 3" key="1">
    <citation type="submission" date="2018-01" db="EMBL/GenBank/DDBJ databases">
        <title>Novel co-symbiosis in the lucinid bivalve Phacoides pectinatus.</title>
        <authorList>
            <person name="Lim S.J."/>
            <person name="Davis B.G."/>
            <person name="Gill D.E."/>
            <person name="Engel A.S."/>
            <person name="Anderson L.C."/>
            <person name="Campbell B.J."/>
        </authorList>
    </citation>
    <scope>NUCLEOTIDE SEQUENCE [LARGE SCALE GENOMIC DNA]</scope>
    <source>
        <strain evidence="2">N3_P5</strain>
    </source>
</reference>
<dbReference type="Proteomes" id="UP000250928">
    <property type="component" value="Unassembled WGS sequence"/>
</dbReference>
<dbReference type="Pfam" id="PF08666">
    <property type="entry name" value="SAF"/>
    <property type="match status" value="1"/>
</dbReference>
<dbReference type="SUPFAM" id="SSF51269">
    <property type="entry name" value="AFP III-like domain"/>
    <property type="match status" value="1"/>
</dbReference>
<accession>A0A6N4DL81</accession>
<dbReference type="AlphaFoldDB" id="A0A6N4DL81"/>
<dbReference type="CDD" id="cd11615">
    <property type="entry name" value="SAF_NeuB_like"/>
    <property type="match status" value="1"/>
</dbReference>
<dbReference type="SUPFAM" id="SSF51569">
    <property type="entry name" value="Aldolase"/>
    <property type="match status" value="1"/>
</dbReference>
<proteinExistence type="predicted"/>
<dbReference type="PANTHER" id="PTHR42966">
    <property type="entry name" value="N-ACETYLNEURAMINATE SYNTHASE"/>
    <property type="match status" value="1"/>
</dbReference>
<dbReference type="EMBL" id="PQCO01000251">
    <property type="protein sequence ID" value="PUD99643.1"/>
    <property type="molecule type" value="Genomic_DNA"/>
</dbReference>
<dbReference type="Pfam" id="PF03102">
    <property type="entry name" value="NeuB"/>
    <property type="match status" value="1"/>
</dbReference>
<organism evidence="2 3">
    <name type="scientific">Candidatus Sedimenticola endophacoides</name>
    <dbReference type="NCBI Taxonomy" id="2548426"/>
    <lineage>
        <taxon>Bacteria</taxon>
        <taxon>Pseudomonadati</taxon>
        <taxon>Pseudomonadota</taxon>
        <taxon>Gammaproteobacteria</taxon>
        <taxon>Chromatiales</taxon>
        <taxon>Sedimenticolaceae</taxon>
        <taxon>Sedimenticola</taxon>
    </lineage>
</organism>
<protein>
    <submittedName>
        <fullName evidence="2">Polyhydroxyalkanoate biosynthesis repressor PhaR</fullName>
    </submittedName>
</protein>
<dbReference type="PANTHER" id="PTHR42966:SF1">
    <property type="entry name" value="SIALIC ACID SYNTHASE"/>
    <property type="match status" value="1"/>
</dbReference>
<name>A0A6N4DL81_9GAMM</name>
<gene>
    <name evidence="2" type="ORF">C3L24_10605</name>
</gene>
<evidence type="ECO:0000259" key="1">
    <source>
        <dbReference type="SMART" id="SM00858"/>
    </source>
</evidence>
<evidence type="ECO:0000313" key="2">
    <source>
        <dbReference type="EMBL" id="PUD99643.1"/>
    </source>
</evidence>
<dbReference type="GO" id="GO:0047444">
    <property type="term" value="F:N-acylneuraminate-9-phosphate synthase activity"/>
    <property type="evidence" value="ECO:0007669"/>
    <property type="project" value="TreeGrafter"/>
</dbReference>
<dbReference type="Gene3D" id="3.90.1210.10">
    <property type="entry name" value="Antifreeze-like/N-acetylneuraminic acid synthase C-terminal domain"/>
    <property type="match status" value="1"/>
</dbReference>
<dbReference type="Gene3D" id="3.20.20.70">
    <property type="entry name" value="Aldolase class I"/>
    <property type="match status" value="1"/>
</dbReference>
<feature type="domain" description="SAF" evidence="1">
    <location>
        <begin position="291"/>
        <end position="350"/>
    </location>
</feature>
<dbReference type="InterPro" id="IPR057736">
    <property type="entry name" value="SAF_PseI/NeuA/NeuB"/>
</dbReference>
<dbReference type="InterPro" id="IPR036732">
    <property type="entry name" value="AFP_Neu5c_C_sf"/>
</dbReference>
<dbReference type="GO" id="GO:0016051">
    <property type="term" value="P:carbohydrate biosynthetic process"/>
    <property type="evidence" value="ECO:0007669"/>
    <property type="project" value="InterPro"/>
</dbReference>
<dbReference type="SMART" id="SM00858">
    <property type="entry name" value="SAF"/>
    <property type="match status" value="1"/>
</dbReference>
<sequence length="352" mass="38059">MNGISAVDLGPFATGPGHPARVVAEVGINHNGDRELALRMLRAAHEAGADIVKFQTHIADAEMLPDRDPAAGAGSHVQGSLYEIMCQCHLDLEDHLALKAEAESLGLLFLSTPFCVEAVDLLEEVGVGAYKVGSGEVTNLPFLDYLAGKGRPVILSTGTGDWAEVERAVEVIRGHGAPLVLLQCTSNYPTRWEEVHLRVMDRMRERFALPVGLSDHCQGNYACFAAVARGASLVEKHFTLSRQLPGVDQSSSIEPEQLRDLVQGVRAIEAALGGREKRLNAEALKVRQGFSESVVTIAPVRAGERFRERVNIWVKRPGSGIPSHELARVSGKRALCDLPAGRLLSPDEIEGY</sequence>